<protein>
    <submittedName>
        <fullName evidence="1">Uncharacterized protein</fullName>
    </submittedName>
</protein>
<dbReference type="AlphaFoldDB" id="A0AAN6TT04"/>
<comment type="caution">
    <text evidence="1">The sequence shown here is derived from an EMBL/GenBank/DDBJ whole genome shotgun (WGS) entry which is preliminary data.</text>
</comment>
<evidence type="ECO:0000313" key="2">
    <source>
        <dbReference type="Proteomes" id="UP001302602"/>
    </source>
</evidence>
<dbReference type="Gene3D" id="3.60.10.10">
    <property type="entry name" value="Endonuclease/exonuclease/phosphatase"/>
    <property type="match status" value="1"/>
</dbReference>
<dbReference type="EMBL" id="MU853240">
    <property type="protein sequence ID" value="KAK4120182.1"/>
    <property type="molecule type" value="Genomic_DNA"/>
</dbReference>
<keyword evidence="2" id="KW-1185">Reference proteome</keyword>
<reference evidence="1" key="1">
    <citation type="journal article" date="2023" name="Mol. Phylogenet. Evol.">
        <title>Genome-scale phylogeny and comparative genomics of the fungal order Sordariales.</title>
        <authorList>
            <person name="Hensen N."/>
            <person name="Bonometti L."/>
            <person name="Westerberg I."/>
            <person name="Brannstrom I.O."/>
            <person name="Guillou S."/>
            <person name="Cros-Aarteil S."/>
            <person name="Calhoun S."/>
            <person name="Haridas S."/>
            <person name="Kuo A."/>
            <person name="Mondo S."/>
            <person name="Pangilinan J."/>
            <person name="Riley R."/>
            <person name="LaButti K."/>
            <person name="Andreopoulos B."/>
            <person name="Lipzen A."/>
            <person name="Chen C."/>
            <person name="Yan M."/>
            <person name="Daum C."/>
            <person name="Ng V."/>
            <person name="Clum A."/>
            <person name="Steindorff A."/>
            <person name="Ohm R.A."/>
            <person name="Martin F."/>
            <person name="Silar P."/>
            <person name="Natvig D.O."/>
            <person name="Lalanne C."/>
            <person name="Gautier V."/>
            <person name="Ament-Velasquez S.L."/>
            <person name="Kruys A."/>
            <person name="Hutchinson M.I."/>
            <person name="Powell A.J."/>
            <person name="Barry K."/>
            <person name="Miller A.N."/>
            <person name="Grigoriev I.V."/>
            <person name="Debuchy R."/>
            <person name="Gladieux P."/>
            <person name="Hiltunen Thoren M."/>
            <person name="Johannesson H."/>
        </authorList>
    </citation>
    <scope>NUCLEOTIDE SEQUENCE</scope>
    <source>
        <strain evidence="1">CBS 731.68</strain>
    </source>
</reference>
<reference evidence="1" key="2">
    <citation type="submission" date="2023-05" db="EMBL/GenBank/DDBJ databases">
        <authorList>
            <consortium name="Lawrence Berkeley National Laboratory"/>
            <person name="Steindorff A."/>
            <person name="Hensen N."/>
            <person name="Bonometti L."/>
            <person name="Westerberg I."/>
            <person name="Brannstrom I.O."/>
            <person name="Guillou S."/>
            <person name="Cros-Aarteil S."/>
            <person name="Calhoun S."/>
            <person name="Haridas S."/>
            <person name="Kuo A."/>
            <person name="Mondo S."/>
            <person name="Pangilinan J."/>
            <person name="Riley R."/>
            <person name="Labutti K."/>
            <person name="Andreopoulos B."/>
            <person name="Lipzen A."/>
            <person name="Chen C."/>
            <person name="Yanf M."/>
            <person name="Daum C."/>
            <person name="Ng V."/>
            <person name="Clum A."/>
            <person name="Ohm R."/>
            <person name="Martin F."/>
            <person name="Silar P."/>
            <person name="Natvig D."/>
            <person name="Lalanne C."/>
            <person name="Gautier V."/>
            <person name="Ament-Velasquez S.L."/>
            <person name="Kruys A."/>
            <person name="Hutchinson M.I."/>
            <person name="Powell A.J."/>
            <person name="Barry K."/>
            <person name="Miller A.N."/>
            <person name="Grigoriev I.V."/>
            <person name="Debuchy R."/>
            <person name="Gladieux P."/>
            <person name="Thoren M.H."/>
            <person name="Johannesson H."/>
        </authorList>
    </citation>
    <scope>NUCLEOTIDE SEQUENCE</scope>
    <source>
        <strain evidence="1">CBS 731.68</strain>
    </source>
</reference>
<dbReference type="Proteomes" id="UP001302602">
    <property type="component" value="Unassembled WGS sequence"/>
</dbReference>
<dbReference type="InterPro" id="IPR036691">
    <property type="entry name" value="Endo/exonu/phosph_ase_sf"/>
</dbReference>
<sequence length="89" mass="10356">MAHGTLKILQLNVHKRKEVQQSLLNDEDIKDYAVLAVSEPYARTVDEAVVTVPMGHHNWTKLIPTTKWNTTWPIRSMMWHRFDSQIGQC</sequence>
<proteinExistence type="predicted"/>
<organism evidence="1 2">
    <name type="scientific">Parathielavia appendiculata</name>
    <dbReference type="NCBI Taxonomy" id="2587402"/>
    <lineage>
        <taxon>Eukaryota</taxon>
        <taxon>Fungi</taxon>
        <taxon>Dikarya</taxon>
        <taxon>Ascomycota</taxon>
        <taxon>Pezizomycotina</taxon>
        <taxon>Sordariomycetes</taxon>
        <taxon>Sordariomycetidae</taxon>
        <taxon>Sordariales</taxon>
        <taxon>Chaetomiaceae</taxon>
        <taxon>Parathielavia</taxon>
    </lineage>
</organism>
<name>A0AAN6TT04_9PEZI</name>
<gene>
    <name evidence="1" type="ORF">N657DRAFT_683764</name>
</gene>
<dbReference type="GeneID" id="87833370"/>
<dbReference type="SUPFAM" id="SSF56219">
    <property type="entry name" value="DNase I-like"/>
    <property type="match status" value="1"/>
</dbReference>
<dbReference type="RefSeq" id="XP_062643953.1">
    <property type="nucleotide sequence ID" value="XM_062796602.1"/>
</dbReference>
<accession>A0AAN6TT04</accession>
<evidence type="ECO:0000313" key="1">
    <source>
        <dbReference type="EMBL" id="KAK4120182.1"/>
    </source>
</evidence>